<dbReference type="GO" id="GO:0006364">
    <property type="term" value="P:rRNA processing"/>
    <property type="evidence" value="ECO:0007669"/>
    <property type="project" value="UniProtKB-UniRule"/>
</dbReference>
<dbReference type="eggNOG" id="COG0595">
    <property type="taxonomic scope" value="Bacteria"/>
</dbReference>
<keyword evidence="9" id="KW-0698">rRNA processing</keyword>
<feature type="binding site" evidence="12">
    <location>
        <position position="151"/>
    </location>
    <ligand>
        <name>Zn(2+)</name>
        <dbReference type="ChEBI" id="CHEBI:29105"/>
        <label>1</label>
        <note>catalytic</note>
    </ligand>
</feature>
<keyword evidence="5 9" id="KW-0378">Hydrolase</keyword>
<evidence type="ECO:0000313" key="15">
    <source>
        <dbReference type="Proteomes" id="UP000002534"/>
    </source>
</evidence>
<dbReference type="GO" id="GO:0005737">
    <property type="term" value="C:cytoplasm"/>
    <property type="evidence" value="ECO:0007669"/>
    <property type="project" value="UniProtKB-SubCell"/>
</dbReference>
<keyword evidence="15" id="KW-1185">Reference proteome</keyword>
<dbReference type="AlphaFoldDB" id="Q3A6V3"/>
<dbReference type="InterPro" id="IPR041636">
    <property type="entry name" value="RNase_J_C"/>
</dbReference>
<evidence type="ECO:0000256" key="2">
    <source>
        <dbReference type="ARBA" id="ARBA00022722"/>
    </source>
</evidence>
<evidence type="ECO:0000256" key="12">
    <source>
        <dbReference type="PIRSR" id="PIRSR004803-3"/>
    </source>
</evidence>
<evidence type="ECO:0000256" key="4">
    <source>
        <dbReference type="ARBA" id="ARBA00022759"/>
    </source>
</evidence>
<keyword evidence="12" id="KW-0106">Calcium</keyword>
<evidence type="ECO:0000256" key="3">
    <source>
        <dbReference type="ARBA" id="ARBA00022723"/>
    </source>
</evidence>
<feature type="binding site" evidence="12">
    <location>
        <position position="400"/>
    </location>
    <ligand>
        <name>Zn(2+)</name>
        <dbReference type="ChEBI" id="CHEBI:29105"/>
        <label>1</label>
        <note>catalytic</note>
    </ligand>
</feature>
<dbReference type="CDD" id="cd07714">
    <property type="entry name" value="RNaseJ_MBL-fold"/>
    <property type="match status" value="1"/>
</dbReference>
<reference evidence="15" key="1">
    <citation type="submission" date="2005-10" db="EMBL/GenBank/DDBJ databases">
        <title>Complete sequence of Pelobacter carbinolicus DSM 2380.</title>
        <authorList>
            <person name="Copeland A."/>
            <person name="Lucas S."/>
            <person name="Lapidus A."/>
            <person name="Barry K."/>
            <person name="Detter J.C."/>
            <person name="Glavina T."/>
            <person name="Hammon N."/>
            <person name="Israni S."/>
            <person name="Pitluck S."/>
            <person name="Chertkov O."/>
            <person name="Schmutz J."/>
            <person name="Larimer F."/>
            <person name="Land M."/>
            <person name="Kyrpides N."/>
            <person name="Ivanova N."/>
            <person name="Richardson P."/>
        </authorList>
    </citation>
    <scope>NUCLEOTIDE SEQUENCE [LARGE SCALE GENOMIC DNA]</scope>
    <source>
        <strain evidence="15">DSM 2380 / NBRC 103641 / GraBd1</strain>
    </source>
</reference>
<dbReference type="NCBIfam" id="TIGR00649">
    <property type="entry name" value="MG423"/>
    <property type="match status" value="1"/>
</dbReference>
<evidence type="ECO:0000259" key="13">
    <source>
        <dbReference type="SMART" id="SM00849"/>
    </source>
</evidence>
<feature type="binding site" evidence="12">
    <location>
        <position position="57"/>
    </location>
    <ligand>
        <name>Ca(2+)</name>
        <dbReference type="ChEBI" id="CHEBI:29108"/>
    </ligand>
</feature>
<evidence type="ECO:0000313" key="14">
    <source>
        <dbReference type="EMBL" id="ABA87904.1"/>
    </source>
</evidence>
<protein>
    <recommendedName>
        <fullName evidence="9">Ribonuclease J</fullName>
        <shortName evidence="9">RNase J</shortName>
        <ecNumber evidence="9">3.1.-.-</ecNumber>
    </recommendedName>
</protein>
<dbReference type="Pfam" id="PF07521">
    <property type="entry name" value="RMMBL"/>
    <property type="match status" value="1"/>
</dbReference>
<dbReference type="STRING" id="338963.Pcar_0645"/>
<feature type="domain" description="Metallo-beta-lactamase" evidence="13">
    <location>
        <begin position="29"/>
        <end position="225"/>
    </location>
</feature>
<evidence type="ECO:0000256" key="11">
    <source>
        <dbReference type="PIRSR" id="PIRSR004803-2"/>
    </source>
</evidence>
<dbReference type="GO" id="GO:0008270">
    <property type="term" value="F:zinc ion binding"/>
    <property type="evidence" value="ECO:0007669"/>
    <property type="project" value="InterPro"/>
</dbReference>
<keyword evidence="3 12" id="KW-0479">Metal-binding</keyword>
<dbReference type="Proteomes" id="UP000002534">
    <property type="component" value="Chromosome"/>
</dbReference>
<keyword evidence="2 9" id="KW-0540">Nuclease</keyword>
<feature type="binding site" evidence="12">
    <location>
        <position position="84"/>
    </location>
    <ligand>
        <name>Zn(2+)</name>
        <dbReference type="ChEBI" id="CHEBI:29105"/>
        <label>1</label>
        <note>catalytic</note>
    </ligand>
</feature>
<evidence type="ECO:0000256" key="6">
    <source>
        <dbReference type="ARBA" id="ARBA00022833"/>
    </source>
</evidence>
<comment type="subunit">
    <text evidence="9">Homodimer, may be a subunit of the RNA degradosome.</text>
</comment>
<keyword evidence="7 9" id="KW-0269">Exonuclease</keyword>
<feature type="binding site" evidence="12">
    <location>
        <position position="59"/>
    </location>
    <ligand>
        <name>Ca(2+)</name>
        <dbReference type="ChEBI" id="CHEBI:29108"/>
    </ligand>
</feature>
<comment type="subcellular location">
    <subcellularLocation>
        <location evidence="9">Cytoplasm</location>
    </subcellularLocation>
</comment>
<dbReference type="Gene3D" id="3.40.50.10710">
    <property type="entry name" value="Metallo-hydrolase/oxidoreductase"/>
    <property type="match status" value="1"/>
</dbReference>
<evidence type="ECO:0000256" key="5">
    <source>
        <dbReference type="ARBA" id="ARBA00022801"/>
    </source>
</evidence>
<dbReference type="PANTHER" id="PTHR43694">
    <property type="entry name" value="RIBONUCLEASE J"/>
    <property type="match status" value="1"/>
</dbReference>
<dbReference type="KEGG" id="pca:Pcar_0645"/>
<evidence type="ECO:0000256" key="1">
    <source>
        <dbReference type="ARBA" id="ARBA00022490"/>
    </source>
</evidence>
<dbReference type="Pfam" id="PF22505">
    <property type="entry name" value="RNase_J_b_CASP"/>
    <property type="match status" value="1"/>
</dbReference>
<comment type="similarity">
    <text evidence="9">Belongs to the metallo-beta-lactamase superfamily. RNA-metabolizing metallo-beta-lactamase-like family. Bacterial RNase J subfamily.</text>
</comment>
<dbReference type="EC" id="3.1.-.-" evidence="9"/>
<proteinExistence type="inferred from homology"/>
<evidence type="ECO:0000256" key="8">
    <source>
        <dbReference type="ARBA" id="ARBA00022884"/>
    </source>
</evidence>
<dbReference type="Gene3D" id="3.60.15.10">
    <property type="entry name" value="Ribonuclease Z/Hydroxyacylglutathione hydrolase-like"/>
    <property type="match status" value="1"/>
</dbReference>
<organism evidence="14 15">
    <name type="scientific">Syntrophotalea carbinolica (strain DSM 2380 / NBRC 103641 / GraBd1)</name>
    <name type="common">Pelobacter carbinolicus</name>
    <dbReference type="NCBI Taxonomy" id="338963"/>
    <lineage>
        <taxon>Bacteria</taxon>
        <taxon>Pseudomonadati</taxon>
        <taxon>Thermodesulfobacteriota</taxon>
        <taxon>Desulfuromonadia</taxon>
        <taxon>Desulfuromonadales</taxon>
        <taxon>Syntrophotaleaceae</taxon>
        <taxon>Syntrophotalea</taxon>
    </lineage>
</organism>
<dbReference type="HAMAP" id="MF_01491">
    <property type="entry name" value="RNase_J_bact"/>
    <property type="match status" value="1"/>
</dbReference>
<keyword evidence="8 9" id="KW-0694">RNA-binding</keyword>
<evidence type="ECO:0000256" key="9">
    <source>
        <dbReference type="HAMAP-Rule" id="MF_01491"/>
    </source>
</evidence>
<feature type="active site" description="Proton donor" evidence="10">
    <location>
        <position position="205"/>
    </location>
</feature>
<dbReference type="InterPro" id="IPR030854">
    <property type="entry name" value="RNase_J_bac"/>
</dbReference>
<dbReference type="InterPro" id="IPR042173">
    <property type="entry name" value="RNase_J_2"/>
</dbReference>
<accession>Q3A6V3</accession>
<dbReference type="InterPro" id="IPR036866">
    <property type="entry name" value="RibonucZ/Hydroxyglut_hydro"/>
</dbReference>
<feature type="binding site" evidence="12">
    <location>
        <position position="453"/>
    </location>
    <ligand>
        <name>Ca(2+)</name>
        <dbReference type="ChEBI" id="CHEBI:29108"/>
    </ligand>
</feature>
<dbReference type="GO" id="GO:0004534">
    <property type="term" value="F:5'-3' RNA exonuclease activity"/>
    <property type="evidence" value="ECO:0007669"/>
    <property type="project" value="UniProtKB-UniRule"/>
</dbReference>
<keyword evidence="1 9" id="KW-0963">Cytoplasm</keyword>
<feature type="active site" description="Proton acceptor" evidence="10">
    <location>
        <position position="378"/>
    </location>
</feature>
<dbReference type="HOGENOM" id="CLU_008727_3_1_7"/>
<dbReference type="GO" id="GO:0003723">
    <property type="term" value="F:RNA binding"/>
    <property type="evidence" value="ECO:0007669"/>
    <property type="project" value="UniProtKB-UniRule"/>
</dbReference>
<feature type="binding site" evidence="12">
    <location>
        <position position="87"/>
    </location>
    <ligand>
        <name>Zn(2+)</name>
        <dbReference type="ChEBI" id="CHEBI:29105"/>
        <label>1</label>
        <note>catalytic</note>
    </ligand>
</feature>
<dbReference type="Pfam" id="PF17770">
    <property type="entry name" value="RNase_J_C"/>
    <property type="match status" value="1"/>
</dbReference>
<dbReference type="InterPro" id="IPR055132">
    <property type="entry name" value="RNase_J_b_CASP"/>
</dbReference>
<dbReference type="InterPro" id="IPR001279">
    <property type="entry name" value="Metallo-B-lactamas"/>
</dbReference>
<comment type="cofactor">
    <cofactor evidence="12">
        <name>Zn(2+)</name>
        <dbReference type="ChEBI" id="CHEBI:29105"/>
    </cofactor>
    <text evidence="12">Binds 2 Zn(2+) ions per subunit. It is not clear if Zn(2+) or Mg(2+) is physiologically important.</text>
</comment>
<feature type="binding site" evidence="12">
    <location>
        <position position="82"/>
    </location>
    <ligand>
        <name>Zn(2+)</name>
        <dbReference type="ChEBI" id="CHEBI:29105"/>
        <label>1</label>
        <note>catalytic</note>
    </ligand>
</feature>
<gene>
    <name evidence="9" type="primary">rnj</name>
    <name evidence="14" type="ordered locus">Pcar_0645</name>
</gene>
<comment type="function">
    <text evidence="9">An RNase that has 5'-3' exonuclease and possibly endonuclease activity. Involved in maturation of rRNA and in some organisms also mRNA maturation and/or decay.</text>
</comment>
<sequence length="564" mass="62679">MTEAFAATWQPLPPEAVRILPLGGLGEIGLNMMVVEYRDELLIIDCGLMFPEPHMPGIDLVIPDISCLEDHTHRIRGLVLTHGHEDHIGAVPFLLRKLGFPTVYGSPLTLGLLRHRLAEHDLLGLAELVEVAPRQALELGAFHVELFRVTHSIVDGLGLAIRTHMGWIVHTGDFKLDQTPVDNQPTDLVRLAAYGEEGVLLLLSDSTNVEKKGFTLSEREVATAFGEIMPQARGLVVVATFSSNIHRIQQVVQAAVACGRKVVITGRSMEANTRIARELGYLKIPDDVLIDVRQARDLPRHRVAMLTTGSQGEPQSCLVRMSRDEFKQLPLEKGDTVILSSKFIPGNEKAINRLINHLYRRGSEVFYETTSEVHVSGHASQGELKMVLSLVRPDYFVPIHGEYRHLVKHAELARGMGVAGECIEVLEDGYPLCVSADGLVREPRLETGRVLVDGRGVGDVGHMELRDRRHVANHGLVVVMLTVSTSDGSILYGPELLTRGFVAEEETDLLEAARSQLWETLEEIAPETSGERETLEVEVRKCLRRFFNRSVERRPLILPIILEQ</sequence>
<dbReference type="EMBL" id="CP000142">
    <property type="protein sequence ID" value="ABA87904.1"/>
    <property type="molecule type" value="Genomic_DNA"/>
</dbReference>
<dbReference type="OrthoDB" id="9770211at2"/>
<keyword evidence="6 12" id="KW-0862">Zinc</keyword>
<evidence type="ECO:0000256" key="7">
    <source>
        <dbReference type="ARBA" id="ARBA00022839"/>
    </source>
</evidence>
<name>Q3A6V3_SYNC1</name>
<dbReference type="Pfam" id="PF00753">
    <property type="entry name" value="Lactamase_B"/>
    <property type="match status" value="1"/>
</dbReference>
<dbReference type="PANTHER" id="PTHR43694:SF1">
    <property type="entry name" value="RIBONUCLEASE J"/>
    <property type="match status" value="1"/>
</dbReference>
<feature type="binding site" evidence="9 11">
    <location>
        <begin position="374"/>
        <end position="378"/>
    </location>
    <ligand>
        <name>substrate</name>
    </ligand>
</feature>
<feature type="binding site" evidence="12">
    <location>
        <position position="173"/>
    </location>
    <ligand>
        <name>Zn(2+)</name>
        <dbReference type="ChEBI" id="CHEBI:29105"/>
        <label>1</label>
        <note>catalytic</note>
    </ligand>
</feature>
<dbReference type="Gene3D" id="3.10.20.580">
    <property type="match status" value="1"/>
</dbReference>
<feature type="binding site" evidence="12">
    <location>
        <position position="86"/>
    </location>
    <ligand>
        <name>Zn(2+)</name>
        <dbReference type="ChEBI" id="CHEBI:29105"/>
        <label>1</label>
        <note>catalytic</note>
    </ligand>
</feature>
<dbReference type="InterPro" id="IPR004613">
    <property type="entry name" value="RNase_J"/>
</dbReference>
<keyword evidence="4 9" id="KW-0255">Endonuclease</keyword>
<dbReference type="SUPFAM" id="SSF56281">
    <property type="entry name" value="Metallo-hydrolase/oxidoreductase"/>
    <property type="match status" value="1"/>
</dbReference>
<dbReference type="RefSeq" id="WP_011340347.1">
    <property type="nucleotide sequence ID" value="NC_007498.2"/>
</dbReference>
<dbReference type="SMART" id="SM00849">
    <property type="entry name" value="Lactamase_B"/>
    <property type="match status" value="1"/>
</dbReference>
<reference evidence="14 15" key="2">
    <citation type="journal article" date="2012" name="BMC Genomics">
        <title>The genome of Pelobacter carbinolicus reveals surprising metabolic capabilities and physiological features.</title>
        <authorList>
            <person name="Aklujkar M."/>
            <person name="Haveman S.A."/>
            <person name="Didonato R.Jr."/>
            <person name="Chertkov O."/>
            <person name="Han C.S."/>
            <person name="Land M.L."/>
            <person name="Brown P."/>
            <person name="Lovley D.R."/>
        </authorList>
    </citation>
    <scope>NUCLEOTIDE SEQUENCE [LARGE SCALE GENOMIC DNA]</scope>
    <source>
        <strain evidence="15">DSM 2380 / NBRC 103641 / GraBd1</strain>
    </source>
</reference>
<comment type="cofactor">
    <cofactor evidence="12">
        <name>Ca(2+)</name>
        <dbReference type="ChEBI" id="CHEBI:29108"/>
    </cofactor>
    <text evidence="12">Binds 1 Ca(2+) cation per subunit. Seen in 1 crystal structure, it is not clear if it is physiologically important.</text>
</comment>
<dbReference type="GO" id="GO:0004521">
    <property type="term" value="F:RNA endonuclease activity"/>
    <property type="evidence" value="ECO:0007669"/>
    <property type="project" value="UniProtKB-UniRule"/>
</dbReference>
<feature type="binding site" evidence="11">
    <location>
        <begin position="242"/>
        <end position="244"/>
    </location>
    <ligand>
        <name>substrate</name>
    </ligand>
</feature>
<dbReference type="InterPro" id="IPR011108">
    <property type="entry name" value="RMMBL"/>
</dbReference>
<evidence type="ECO:0000256" key="10">
    <source>
        <dbReference type="PIRSR" id="PIRSR004803-1"/>
    </source>
</evidence>
<dbReference type="PIRSF" id="PIRSF004803">
    <property type="entry name" value="RnjA"/>
    <property type="match status" value="1"/>
</dbReference>